<dbReference type="EMBL" id="JBBNAF010000011">
    <property type="protein sequence ID" value="KAK9098029.1"/>
    <property type="molecule type" value="Genomic_DNA"/>
</dbReference>
<comment type="caution">
    <text evidence="2">The sequence shown here is derived from an EMBL/GenBank/DDBJ whole genome shotgun (WGS) entry which is preliminary data.</text>
</comment>
<reference evidence="2 3" key="1">
    <citation type="submission" date="2024-01" db="EMBL/GenBank/DDBJ databases">
        <title>Genome assemblies of Stephania.</title>
        <authorList>
            <person name="Yang L."/>
        </authorList>
    </citation>
    <scope>NUCLEOTIDE SEQUENCE [LARGE SCALE GENOMIC DNA]</scope>
    <source>
        <strain evidence="2">YNDBR</strain>
        <tissue evidence="2">Leaf</tissue>
    </source>
</reference>
<accession>A0AAP0ERF5</accession>
<protein>
    <submittedName>
        <fullName evidence="2">Uncharacterized protein</fullName>
    </submittedName>
</protein>
<keyword evidence="3" id="KW-1185">Reference proteome</keyword>
<proteinExistence type="predicted"/>
<dbReference type="AlphaFoldDB" id="A0AAP0ERF5"/>
<evidence type="ECO:0000313" key="2">
    <source>
        <dbReference type="EMBL" id="KAK9098029.1"/>
    </source>
</evidence>
<evidence type="ECO:0000313" key="3">
    <source>
        <dbReference type="Proteomes" id="UP001420932"/>
    </source>
</evidence>
<gene>
    <name evidence="2" type="ORF">Syun_025074</name>
</gene>
<organism evidence="2 3">
    <name type="scientific">Stephania yunnanensis</name>
    <dbReference type="NCBI Taxonomy" id="152371"/>
    <lineage>
        <taxon>Eukaryota</taxon>
        <taxon>Viridiplantae</taxon>
        <taxon>Streptophyta</taxon>
        <taxon>Embryophyta</taxon>
        <taxon>Tracheophyta</taxon>
        <taxon>Spermatophyta</taxon>
        <taxon>Magnoliopsida</taxon>
        <taxon>Ranunculales</taxon>
        <taxon>Menispermaceae</taxon>
        <taxon>Menispermoideae</taxon>
        <taxon>Cissampelideae</taxon>
        <taxon>Stephania</taxon>
    </lineage>
</organism>
<sequence length="50" mass="5891">MEDYVKLKFFQLKRFESTHHKENGTKPLNKSEVQLKTPNSLIFAPNSQLK</sequence>
<feature type="region of interest" description="Disordered" evidence="1">
    <location>
        <begin position="19"/>
        <end position="39"/>
    </location>
</feature>
<feature type="compositionally biased region" description="Polar residues" evidence="1">
    <location>
        <begin position="26"/>
        <end position="39"/>
    </location>
</feature>
<name>A0AAP0ERF5_9MAGN</name>
<evidence type="ECO:0000256" key="1">
    <source>
        <dbReference type="SAM" id="MobiDB-lite"/>
    </source>
</evidence>
<dbReference type="Proteomes" id="UP001420932">
    <property type="component" value="Unassembled WGS sequence"/>
</dbReference>